<gene>
    <name evidence="7" type="ORF">CANCADRAFT_148611</name>
</gene>
<keyword evidence="3" id="KW-0808">Transferase</keyword>
<dbReference type="AlphaFoldDB" id="A0A1E4TDF0"/>
<keyword evidence="4" id="KW-0648">Protein biosynthesis</keyword>
<evidence type="ECO:0000256" key="1">
    <source>
        <dbReference type="ARBA" id="ARBA00010699"/>
    </source>
</evidence>
<dbReference type="PANTHER" id="PTHR11138">
    <property type="entry name" value="METHIONYL-TRNA FORMYLTRANSFERASE"/>
    <property type="match status" value="1"/>
</dbReference>
<reference evidence="8" key="1">
    <citation type="submission" date="2016-02" db="EMBL/GenBank/DDBJ databases">
        <title>Comparative genomics of biotechnologically important yeasts.</title>
        <authorList>
            <consortium name="DOE Joint Genome Institute"/>
            <person name="Riley R."/>
            <person name="Haridas S."/>
            <person name="Wolfe K.H."/>
            <person name="Lopes M.R."/>
            <person name="Hittinger C.T."/>
            <person name="Goker M."/>
            <person name="Salamov A."/>
            <person name="Wisecaver J."/>
            <person name="Long T.M."/>
            <person name="Aerts A.L."/>
            <person name="Barry K."/>
            <person name="Choi C."/>
            <person name="Clum A."/>
            <person name="Coughlan A.Y."/>
            <person name="Deshpande S."/>
            <person name="Douglass A.P."/>
            <person name="Hanson S.J."/>
            <person name="Klenk H.-P."/>
            <person name="Labutti K."/>
            <person name="Lapidus A."/>
            <person name="Lindquist E."/>
            <person name="Lipzen A."/>
            <person name="Meier-Kolthoff J.P."/>
            <person name="Ohm R.A."/>
            <person name="Otillar R.P."/>
            <person name="Pangilinan J."/>
            <person name="Peng Y."/>
            <person name="Rokas A."/>
            <person name="Rosa C.A."/>
            <person name="Scheuner C."/>
            <person name="Sibirny A.A."/>
            <person name="Slot J.C."/>
            <person name="Stielow J.B."/>
            <person name="Sun H."/>
            <person name="Kurtzman C.P."/>
            <person name="Blackwell M."/>
            <person name="Jeffries T.W."/>
            <person name="Grigoriev I.V."/>
        </authorList>
    </citation>
    <scope>NUCLEOTIDE SEQUENCE [LARGE SCALE GENOMIC DNA]</scope>
    <source>
        <strain evidence="8">NRRL Y-17796</strain>
    </source>
</reference>
<dbReference type="InterPro" id="IPR002376">
    <property type="entry name" value="Formyl_transf_N"/>
</dbReference>
<dbReference type="Gene3D" id="3.40.50.12230">
    <property type="match status" value="1"/>
</dbReference>
<feature type="domain" description="Formyl transferase C-terminal" evidence="6">
    <location>
        <begin position="237"/>
        <end position="328"/>
    </location>
</feature>
<name>A0A1E4TDF0_9ASCO</name>
<dbReference type="SUPFAM" id="SSF53328">
    <property type="entry name" value="Formyltransferase"/>
    <property type="match status" value="1"/>
</dbReference>
<dbReference type="CDD" id="cd08646">
    <property type="entry name" value="FMT_core_Met-tRNA-FMT_N"/>
    <property type="match status" value="1"/>
</dbReference>
<evidence type="ECO:0000256" key="4">
    <source>
        <dbReference type="ARBA" id="ARBA00022917"/>
    </source>
</evidence>
<dbReference type="InterPro" id="IPR011034">
    <property type="entry name" value="Formyl_transferase-like_C_sf"/>
</dbReference>
<dbReference type="OrthoDB" id="10268103at2759"/>
<dbReference type="GO" id="GO:0004479">
    <property type="term" value="F:methionyl-tRNA formyltransferase activity"/>
    <property type="evidence" value="ECO:0007669"/>
    <property type="project" value="UniProtKB-EC"/>
</dbReference>
<evidence type="ECO:0000256" key="3">
    <source>
        <dbReference type="ARBA" id="ARBA00022679"/>
    </source>
</evidence>
<accession>A0A1E4TDF0</accession>
<evidence type="ECO:0000259" key="5">
    <source>
        <dbReference type="Pfam" id="PF00551"/>
    </source>
</evidence>
<dbReference type="CDD" id="cd08704">
    <property type="entry name" value="Met_tRNA_FMT_C"/>
    <property type="match status" value="1"/>
</dbReference>
<dbReference type="Proteomes" id="UP000095023">
    <property type="component" value="Unassembled WGS sequence"/>
</dbReference>
<evidence type="ECO:0000259" key="6">
    <source>
        <dbReference type="Pfam" id="PF02911"/>
    </source>
</evidence>
<dbReference type="InterPro" id="IPR005793">
    <property type="entry name" value="Formyl_trans_C"/>
</dbReference>
<dbReference type="SUPFAM" id="SSF50486">
    <property type="entry name" value="FMT C-terminal domain-like"/>
    <property type="match status" value="1"/>
</dbReference>
<comment type="similarity">
    <text evidence="1">Belongs to the Fmt family.</text>
</comment>
<dbReference type="EC" id="2.1.2.9" evidence="2"/>
<proteinExistence type="inferred from homology"/>
<dbReference type="InterPro" id="IPR044135">
    <property type="entry name" value="Met-tRNA-FMT_C"/>
</dbReference>
<dbReference type="PANTHER" id="PTHR11138:SF5">
    <property type="entry name" value="METHIONYL-TRNA FORMYLTRANSFERASE, MITOCHONDRIAL"/>
    <property type="match status" value="1"/>
</dbReference>
<dbReference type="Pfam" id="PF02911">
    <property type="entry name" value="Formyl_trans_C"/>
    <property type="match status" value="1"/>
</dbReference>
<evidence type="ECO:0000313" key="8">
    <source>
        <dbReference type="Proteomes" id="UP000095023"/>
    </source>
</evidence>
<protein>
    <recommendedName>
        <fullName evidence="2">methionyl-tRNA formyltransferase</fullName>
        <ecNumber evidence="2">2.1.2.9</ecNumber>
    </recommendedName>
</protein>
<dbReference type="GO" id="GO:0005739">
    <property type="term" value="C:mitochondrion"/>
    <property type="evidence" value="ECO:0007669"/>
    <property type="project" value="TreeGrafter"/>
</dbReference>
<feature type="domain" description="Formyl transferase N-terminal" evidence="5">
    <location>
        <begin position="23"/>
        <end position="195"/>
    </location>
</feature>
<sequence>MTVCSPVRLRRLFSSGHTARFRVLFFGTSSFAVPSLEALCAAGCDLTLVTRSPKRTGRGNKQLKVSATEESGIVKDVVYIDKPSEFVKLRGVYDLIVAVSYGMFIPPQIIDSSRFGGLNAHPSILPRHQGTSPIQYTILNRDPVTGVSVQTLDPHEFDKGQVLKYSDLVSVADRESSVSLAEKLVQPAATVLSETVVGIERTNSLTVSAEQESENERILGEYKLRMQLTDISSKTKKVTAESAKADFSKPAEHLDAQYRAFGKLWGAKQDGSRVLLEVEGCDTLGEEHAPGTFFVDEGNVYIKAGVGSVKVARIKPEGKPFVDAQNLYAKIGSLW</sequence>
<dbReference type="Pfam" id="PF00551">
    <property type="entry name" value="Formyl_trans_N"/>
    <property type="match status" value="1"/>
</dbReference>
<keyword evidence="8" id="KW-1185">Reference proteome</keyword>
<evidence type="ECO:0000313" key="7">
    <source>
        <dbReference type="EMBL" id="ODV89733.1"/>
    </source>
</evidence>
<dbReference type="InterPro" id="IPR036477">
    <property type="entry name" value="Formyl_transf_N_sf"/>
</dbReference>
<dbReference type="InterPro" id="IPR041711">
    <property type="entry name" value="Met-tRNA-FMT_N"/>
</dbReference>
<organism evidence="7 8">
    <name type="scientific">Tortispora caseinolytica NRRL Y-17796</name>
    <dbReference type="NCBI Taxonomy" id="767744"/>
    <lineage>
        <taxon>Eukaryota</taxon>
        <taxon>Fungi</taxon>
        <taxon>Dikarya</taxon>
        <taxon>Ascomycota</taxon>
        <taxon>Saccharomycotina</taxon>
        <taxon>Trigonopsidomycetes</taxon>
        <taxon>Trigonopsidales</taxon>
        <taxon>Trigonopsidaceae</taxon>
        <taxon>Tortispora</taxon>
    </lineage>
</organism>
<evidence type="ECO:0000256" key="2">
    <source>
        <dbReference type="ARBA" id="ARBA00012261"/>
    </source>
</evidence>
<dbReference type="EMBL" id="KV453843">
    <property type="protein sequence ID" value="ODV89733.1"/>
    <property type="molecule type" value="Genomic_DNA"/>
</dbReference>